<dbReference type="GO" id="GO:0009103">
    <property type="term" value="P:lipopolysaccharide biosynthetic process"/>
    <property type="evidence" value="ECO:0007669"/>
    <property type="project" value="TreeGrafter"/>
</dbReference>
<dbReference type="GO" id="GO:0016757">
    <property type="term" value="F:glycosyltransferase activity"/>
    <property type="evidence" value="ECO:0007669"/>
    <property type="project" value="UniProtKB-KW"/>
</dbReference>
<dbReference type="SUPFAM" id="SSF53756">
    <property type="entry name" value="UDP-Glycosyltransferase/glycogen phosphorylase"/>
    <property type="match status" value="1"/>
</dbReference>
<dbReference type="CDD" id="cd03801">
    <property type="entry name" value="GT4_PimA-like"/>
    <property type="match status" value="1"/>
</dbReference>
<evidence type="ECO:0000259" key="3">
    <source>
        <dbReference type="Pfam" id="PF13439"/>
    </source>
</evidence>
<sequence length="387" mass="42268">MERSTPLPKLPEMIHLGLGWIGDRGGGLERYQHGVCTAHANAGEAVTAWVQSRTPITSDANYNVVAFASQDQPRRQKLANLCKLASERHSGDPFLMISHHASVGASLAGRKCPKTGVVHFHGPWADEASVEGAPWWKTIVQRRTERRSYQSASRVITLSTFFKNIAVEKYDVDADRVCVVPGGIDANKADPKMSRLHARALLNWPTDRPIALTVRRLVRRVGVDVLLEALPAVVSKHPDLLLMIGGSGPMKQQLQQRVADLGLHDNVQLLGFIPEEELSLAYCAADVSIVPTQELEGFGLVVIESMAAGTPALVTPVGSLPEVVDGLSKDLTVEDKSSTAIADGIIQALAGDRRLPSDQQCKDYVRENFDWTVISPKLLDVYREAVR</sequence>
<organism evidence="4 5">
    <name type="scientific">Rhodopirellula sallentina SM41</name>
    <dbReference type="NCBI Taxonomy" id="1263870"/>
    <lineage>
        <taxon>Bacteria</taxon>
        <taxon>Pseudomonadati</taxon>
        <taxon>Planctomycetota</taxon>
        <taxon>Planctomycetia</taxon>
        <taxon>Pirellulales</taxon>
        <taxon>Pirellulaceae</taxon>
        <taxon>Rhodopirellula</taxon>
    </lineage>
</organism>
<dbReference type="PATRIC" id="fig|1263870.3.peg.2203"/>
<feature type="domain" description="Glycosyl transferase family 1" evidence="2">
    <location>
        <begin position="201"/>
        <end position="366"/>
    </location>
</feature>
<name>M5UKC0_9BACT</name>
<keyword evidence="1 4" id="KW-0808">Transferase</keyword>
<protein>
    <submittedName>
        <fullName evidence="4">Glycosyl transferase group 1</fullName>
        <ecNumber evidence="4">2.4.-.-</ecNumber>
    </submittedName>
</protein>
<evidence type="ECO:0000256" key="1">
    <source>
        <dbReference type="ARBA" id="ARBA00022679"/>
    </source>
</evidence>
<dbReference type="Pfam" id="PF00534">
    <property type="entry name" value="Glycos_transf_1"/>
    <property type="match status" value="1"/>
</dbReference>
<accession>M5UKC0</accession>
<dbReference type="RefSeq" id="WP_008677168.1">
    <property type="nucleotide sequence ID" value="NZ_ANOH01000144.1"/>
</dbReference>
<proteinExistence type="predicted"/>
<dbReference type="EMBL" id="ANOH01000144">
    <property type="protein sequence ID" value="EMI56473.1"/>
    <property type="molecule type" value="Genomic_DNA"/>
</dbReference>
<evidence type="ECO:0000313" key="4">
    <source>
        <dbReference type="EMBL" id="EMI56473.1"/>
    </source>
</evidence>
<reference evidence="4 5" key="1">
    <citation type="journal article" date="2013" name="Mar. Genomics">
        <title>Expression of sulfatases in Rhodopirellula baltica and the diversity of sulfatases in the genus Rhodopirellula.</title>
        <authorList>
            <person name="Wegner C.E."/>
            <person name="Richter-Heitmann T."/>
            <person name="Klindworth A."/>
            <person name="Klockow C."/>
            <person name="Richter M."/>
            <person name="Achstetter T."/>
            <person name="Glockner F.O."/>
            <person name="Harder J."/>
        </authorList>
    </citation>
    <scope>NUCLEOTIDE SEQUENCE [LARGE SCALE GENOMIC DNA]</scope>
    <source>
        <strain evidence="4 5">SM41</strain>
    </source>
</reference>
<comment type="caution">
    <text evidence="4">The sequence shown here is derived from an EMBL/GenBank/DDBJ whole genome shotgun (WGS) entry which is preliminary data.</text>
</comment>
<dbReference type="AlphaFoldDB" id="M5UKC0"/>
<evidence type="ECO:0000313" key="5">
    <source>
        <dbReference type="Proteomes" id="UP000011885"/>
    </source>
</evidence>
<dbReference type="Proteomes" id="UP000011885">
    <property type="component" value="Unassembled WGS sequence"/>
</dbReference>
<dbReference type="Gene3D" id="3.40.50.2000">
    <property type="entry name" value="Glycogen Phosphorylase B"/>
    <property type="match status" value="2"/>
</dbReference>
<dbReference type="OrthoDB" id="9787617at2"/>
<gene>
    <name evidence="4" type="ORF">RSSM_02064</name>
</gene>
<keyword evidence="4" id="KW-0328">Glycosyltransferase</keyword>
<dbReference type="PANTHER" id="PTHR46401:SF2">
    <property type="entry name" value="GLYCOSYLTRANSFERASE WBBK-RELATED"/>
    <property type="match status" value="1"/>
</dbReference>
<feature type="domain" description="Glycosyltransferase subfamily 4-like N-terminal" evidence="3">
    <location>
        <begin position="26"/>
        <end position="187"/>
    </location>
</feature>
<dbReference type="InterPro" id="IPR001296">
    <property type="entry name" value="Glyco_trans_1"/>
</dbReference>
<dbReference type="Pfam" id="PF13439">
    <property type="entry name" value="Glyco_transf_4"/>
    <property type="match status" value="1"/>
</dbReference>
<dbReference type="InterPro" id="IPR028098">
    <property type="entry name" value="Glyco_trans_4-like_N"/>
</dbReference>
<evidence type="ECO:0000259" key="2">
    <source>
        <dbReference type="Pfam" id="PF00534"/>
    </source>
</evidence>
<keyword evidence="5" id="KW-1185">Reference proteome</keyword>
<dbReference type="PANTHER" id="PTHR46401">
    <property type="entry name" value="GLYCOSYLTRANSFERASE WBBK-RELATED"/>
    <property type="match status" value="1"/>
</dbReference>
<dbReference type="EC" id="2.4.-.-" evidence="4"/>